<reference evidence="3 4" key="1">
    <citation type="journal article" date="2017" name="Mol. Ecol.">
        <title>Comparative and population genomic landscape of Phellinus noxius: A hypervariable fungus causing root rot in trees.</title>
        <authorList>
            <person name="Chung C.L."/>
            <person name="Lee T.J."/>
            <person name="Akiba M."/>
            <person name="Lee H.H."/>
            <person name="Kuo T.H."/>
            <person name="Liu D."/>
            <person name="Ke H.M."/>
            <person name="Yokoi T."/>
            <person name="Roa M.B."/>
            <person name="Lu M.J."/>
            <person name="Chang Y.Y."/>
            <person name="Ann P.J."/>
            <person name="Tsai J.N."/>
            <person name="Chen C.Y."/>
            <person name="Tzean S.S."/>
            <person name="Ota Y."/>
            <person name="Hattori T."/>
            <person name="Sahashi N."/>
            <person name="Liou R.F."/>
            <person name="Kikuchi T."/>
            <person name="Tsai I.J."/>
        </authorList>
    </citation>
    <scope>NUCLEOTIDE SEQUENCE [LARGE SCALE GENOMIC DNA]</scope>
    <source>
        <strain evidence="3 4">FFPRI411160</strain>
    </source>
</reference>
<evidence type="ECO:0000313" key="3">
    <source>
        <dbReference type="EMBL" id="PAV14976.1"/>
    </source>
</evidence>
<feature type="region of interest" description="Disordered" evidence="1">
    <location>
        <begin position="1"/>
        <end position="189"/>
    </location>
</feature>
<feature type="region of interest" description="Disordered" evidence="1">
    <location>
        <begin position="357"/>
        <end position="402"/>
    </location>
</feature>
<organism evidence="3 4">
    <name type="scientific">Pyrrhoderma noxium</name>
    <dbReference type="NCBI Taxonomy" id="2282107"/>
    <lineage>
        <taxon>Eukaryota</taxon>
        <taxon>Fungi</taxon>
        <taxon>Dikarya</taxon>
        <taxon>Basidiomycota</taxon>
        <taxon>Agaricomycotina</taxon>
        <taxon>Agaricomycetes</taxon>
        <taxon>Hymenochaetales</taxon>
        <taxon>Hymenochaetaceae</taxon>
        <taxon>Pyrrhoderma</taxon>
    </lineage>
</organism>
<gene>
    <name evidence="3" type="ORF">PNOK_0952900</name>
</gene>
<feature type="region of interest" description="Disordered" evidence="1">
    <location>
        <begin position="249"/>
        <end position="309"/>
    </location>
</feature>
<dbReference type="OrthoDB" id="2289918at2759"/>
<feature type="compositionally biased region" description="Low complexity" evidence="1">
    <location>
        <begin position="158"/>
        <end position="167"/>
    </location>
</feature>
<dbReference type="EMBL" id="NBII01000011">
    <property type="protein sequence ID" value="PAV14976.1"/>
    <property type="molecule type" value="Genomic_DNA"/>
</dbReference>
<evidence type="ECO:0000259" key="2">
    <source>
        <dbReference type="Pfam" id="PF13919"/>
    </source>
</evidence>
<feature type="compositionally biased region" description="Basic and acidic residues" evidence="1">
    <location>
        <begin position="69"/>
        <end position="95"/>
    </location>
</feature>
<dbReference type="Proteomes" id="UP000217199">
    <property type="component" value="Unassembled WGS sequence"/>
</dbReference>
<dbReference type="InterPro" id="IPR028020">
    <property type="entry name" value="ASX_DEUBAD_dom"/>
</dbReference>
<comment type="caution">
    <text evidence="3">The sequence shown here is derived from an EMBL/GenBank/DDBJ whole genome shotgun (WGS) entry which is preliminary data.</text>
</comment>
<name>A0A286U5X0_9AGAM</name>
<dbReference type="Pfam" id="PF13919">
    <property type="entry name" value="ASXH"/>
    <property type="match status" value="1"/>
</dbReference>
<dbReference type="InParanoid" id="A0A286U5X0"/>
<feature type="compositionally biased region" description="Basic and acidic residues" evidence="1">
    <location>
        <begin position="357"/>
        <end position="374"/>
    </location>
</feature>
<proteinExistence type="predicted"/>
<dbReference type="STRING" id="2282107.A0A286U5X0"/>
<dbReference type="AlphaFoldDB" id="A0A286U5X0"/>
<feature type="compositionally biased region" description="Polar residues" evidence="1">
    <location>
        <begin position="1"/>
        <end position="10"/>
    </location>
</feature>
<feature type="compositionally biased region" description="Basic and acidic residues" evidence="1">
    <location>
        <begin position="252"/>
        <end position="267"/>
    </location>
</feature>
<feature type="compositionally biased region" description="Basic residues" evidence="1">
    <location>
        <begin position="126"/>
        <end position="140"/>
    </location>
</feature>
<protein>
    <recommendedName>
        <fullName evidence="2">ASX DEUBAD domain-containing protein</fullName>
    </recommendedName>
</protein>
<keyword evidence="4" id="KW-1185">Reference proteome</keyword>
<sequence length="584" mass="64362">MDTDSNSDLNPPQEILADAEATESNNGKDVLNTLQSSTRPRRSTRQAQRPPVEVSRQDNSTQRKTMKTGHQEKPGSEGKMKERANGGTNGHKDDPSTTVIQTDSNMDIDDTMITNPAGEEKSTTTRAKRASTLRSSVKRKSREELGPELGPELELELESGTSTTKSKAGAKAKTRTKAQQEKPKKDKNVPKTYNIDFVLTSSRSPLVNMDISNIINYQTWTSLSVESQHKLAKLLPVTAFHSYNKDQTMTRSLDKYHPSRRSTEGEQNKLNGAQSGDKSATGEGTSRLSPEDDASGSENPGRAPDLDSMFFLDPHFQSAARTFQDHLFSGWMTQTHHDLVADFRTKVDLGSLHAPWKDEVWDDGHPDESNTDERGEGDDPDQANCQSLKPGPTKGKGGKGRAKVNEFTPLIQKGYLKEGDVICLRYKPPSLNQVIEKDALITSIHPRTSEVTLTSVSGPSQCLPQSLLIPRTHLPPDINLHDLLPPFDSSLLRDIFASSPSNLVTALLDLDGRIPRTSAERSDISAWHVLELWRWPSSSSSSLGVGEEGMGVELDGMGVCIEEMLFQERGGRERLGTLHYLVNS</sequence>
<evidence type="ECO:0000313" key="4">
    <source>
        <dbReference type="Proteomes" id="UP000217199"/>
    </source>
</evidence>
<feature type="compositionally biased region" description="Polar residues" evidence="1">
    <location>
        <begin position="96"/>
        <end position="105"/>
    </location>
</feature>
<feature type="compositionally biased region" description="Polar residues" evidence="1">
    <location>
        <begin position="268"/>
        <end position="288"/>
    </location>
</feature>
<feature type="domain" description="ASX DEUBAD" evidence="2">
    <location>
        <begin position="186"/>
        <end position="365"/>
    </location>
</feature>
<accession>A0A286U5X0</accession>
<evidence type="ECO:0000256" key="1">
    <source>
        <dbReference type="SAM" id="MobiDB-lite"/>
    </source>
</evidence>
<feature type="compositionally biased region" description="Basic and acidic residues" evidence="1">
    <location>
        <begin position="178"/>
        <end position="189"/>
    </location>
</feature>